<organism evidence="1 2">
    <name type="scientific">Maudiozyma humilis</name>
    <name type="common">Sour dough yeast</name>
    <name type="synonym">Kazachstania humilis</name>
    <dbReference type="NCBI Taxonomy" id="51915"/>
    <lineage>
        <taxon>Eukaryota</taxon>
        <taxon>Fungi</taxon>
        <taxon>Dikarya</taxon>
        <taxon>Ascomycota</taxon>
        <taxon>Saccharomycotina</taxon>
        <taxon>Saccharomycetes</taxon>
        <taxon>Saccharomycetales</taxon>
        <taxon>Saccharomycetaceae</taxon>
        <taxon>Maudiozyma</taxon>
    </lineage>
</organism>
<evidence type="ECO:0000313" key="1">
    <source>
        <dbReference type="EMBL" id="GMM57964.1"/>
    </source>
</evidence>
<keyword evidence="2" id="KW-1185">Reference proteome</keyword>
<evidence type="ECO:0000313" key="2">
    <source>
        <dbReference type="Proteomes" id="UP001377567"/>
    </source>
</evidence>
<comment type="caution">
    <text evidence="1">The sequence shown here is derived from an EMBL/GenBank/DDBJ whole genome shotgun (WGS) entry which is preliminary data.</text>
</comment>
<proteinExistence type="predicted"/>
<dbReference type="Proteomes" id="UP001377567">
    <property type="component" value="Unassembled WGS sequence"/>
</dbReference>
<dbReference type="AlphaFoldDB" id="A0AAV5S5G2"/>
<gene>
    <name evidence="1" type="ORF">DAKH74_045800</name>
</gene>
<reference evidence="1 2" key="1">
    <citation type="journal article" date="2023" name="Elife">
        <title>Identification of key yeast species and microbe-microbe interactions impacting larval growth of Drosophila in the wild.</title>
        <authorList>
            <person name="Mure A."/>
            <person name="Sugiura Y."/>
            <person name="Maeda R."/>
            <person name="Honda K."/>
            <person name="Sakurai N."/>
            <person name="Takahashi Y."/>
            <person name="Watada M."/>
            <person name="Katoh T."/>
            <person name="Gotoh A."/>
            <person name="Gotoh Y."/>
            <person name="Taniguchi I."/>
            <person name="Nakamura K."/>
            <person name="Hayashi T."/>
            <person name="Katayama T."/>
            <person name="Uemura T."/>
            <person name="Hattori Y."/>
        </authorList>
    </citation>
    <scope>NUCLEOTIDE SEQUENCE [LARGE SCALE GENOMIC DNA]</scope>
    <source>
        <strain evidence="1 2">KH-74</strain>
    </source>
</reference>
<name>A0AAV5S5G2_MAUHU</name>
<dbReference type="EMBL" id="BTGD01000018">
    <property type="protein sequence ID" value="GMM57964.1"/>
    <property type="molecule type" value="Genomic_DNA"/>
</dbReference>
<protein>
    <submittedName>
        <fullName evidence="1">Uncharacterized protein</fullName>
    </submittedName>
</protein>
<accession>A0AAV5S5G2</accession>
<sequence length="278" mass="31558">MNSVLLYRGLYASAGDAQNLSSLGEEGRESRVLARERRFQLCELSVPRGALQRRSVEVAGAGAELCERTLSRLLLLQQHLHIIQQRYHLLELLLAARDDGAVGPDARRDQLVVLELPAHMAHYQHDIRQPLPRSTLLERHTRRSTEVLGRQRLQLRDLDAQRDQLEQDRVPEPVGVLGHDHILRELPALLHQHPSGLREPTRVHELFCKLVRDLQRRRSGRSNGRGRHRAAHRRPGALCAHCSDSITDHLCLLLMLCPLLPASPARNVPNFADDVIFI</sequence>